<evidence type="ECO:0000259" key="1">
    <source>
        <dbReference type="Pfam" id="PF01370"/>
    </source>
</evidence>
<reference evidence="2 3" key="1">
    <citation type="submission" date="2024-02" db="EMBL/GenBank/DDBJ databases">
        <authorList>
            <person name="Daric V."/>
            <person name="Darras S."/>
        </authorList>
    </citation>
    <scope>NUCLEOTIDE SEQUENCE [LARGE SCALE GENOMIC DNA]</scope>
</reference>
<gene>
    <name evidence="2" type="ORF">CVLEPA_LOCUS29206</name>
</gene>
<protein>
    <recommendedName>
        <fullName evidence="1">NAD-dependent epimerase/dehydratase domain-containing protein</fullName>
    </recommendedName>
</protein>
<organism evidence="2 3">
    <name type="scientific">Clavelina lepadiformis</name>
    <name type="common">Light-bulb sea squirt</name>
    <name type="synonym">Ascidia lepadiformis</name>
    <dbReference type="NCBI Taxonomy" id="159417"/>
    <lineage>
        <taxon>Eukaryota</taxon>
        <taxon>Metazoa</taxon>
        <taxon>Chordata</taxon>
        <taxon>Tunicata</taxon>
        <taxon>Ascidiacea</taxon>
        <taxon>Aplousobranchia</taxon>
        <taxon>Clavelinidae</taxon>
        <taxon>Clavelina</taxon>
    </lineage>
</organism>
<dbReference type="PANTHER" id="PTHR43245:SF23">
    <property type="entry name" value="NAD(P)-BINDING DOMAIN-CONTAINING PROTEIN"/>
    <property type="match status" value="1"/>
</dbReference>
<dbReference type="InterPro" id="IPR036291">
    <property type="entry name" value="NAD(P)-bd_dom_sf"/>
</dbReference>
<proteinExistence type="predicted"/>
<dbReference type="Proteomes" id="UP001642483">
    <property type="component" value="Unassembled WGS sequence"/>
</dbReference>
<sequence>MSPGMPNGRDDEEIRCVLVTGGAGYLGSSIVPLLLDDGYDVIVYDIFKWGISPLQSVANNPNLTIINGDILDEKRVAEVVKKADAIIHLAAIVGYPACSKDPELAKTINIQGTKNVVKAMEPGKKLVYASTGSCYGIVTGICTEEIPISPITLYGETKAEGEKVAIAAGGVALRLATVFGVSPRLRLDLLVNDLTSKALSMRTFDLYEGGFRRTFLHVRDAARAFVFSLQHYKAMSGKPFNVGDESMNMTKLQVAKLIENNVEGCSITESNSGSDADKRDYAVSYERIRNLGYKAHISMEEGIAELLKIIPNLRADEIPRCKNV</sequence>
<comment type="caution">
    <text evidence="2">The sequence shown here is derived from an EMBL/GenBank/DDBJ whole genome shotgun (WGS) entry which is preliminary data.</text>
</comment>
<dbReference type="InterPro" id="IPR050177">
    <property type="entry name" value="Lipid_A_modif_metabolic_enz"/>
</dbReference>
<keyword evidence="3" id="KW-1185">Reference proteome</keyword>
<dbReference type="EMBL" id="CAWYQH010000152">
    <property type="protein sequence ID" value="CAK8696010.1"/>
    <property type="molecule type" value="Genomic_DNA"/>
</dbReference>
<feature type="domain" description="NAD-dependent epimerase/dehydratase" evidence="1">
    <location>
        <begin position="17"/>
        <end position="243"/>
    </location>
</feature>
<dbReference type="InterPro" id="IPR001509">
    <property type="entry name" value="Epimerase_deHydtase"/>
</dbReference>
<dbReference type="Pfam" id="PF01370">
    <property type="entry name" value="Epimerase"/>
    <property type="match status" value="1"/>
</dbReference>
<accession>A0ABP0GWU5</accession>
<dbReference type="PANTHER" id="PTHR43245">
    <property type="entry name" value="BIFUNCTIONAL POLYMYXIN RESISTANCE PROTEIN ARNA"/>
    <property type="match status" value="1"/>
</dbReference>
<name>A0ABP0GWU5_CLALP</name>
<dbReference type="Gene3D" id="3.40.50.720">
    <property type="entry name" value="NAD(P)-binding Rossmann-like Domain"/>
    <property type="match status" value="1"/>
</dbReference>
<dbReference type="SUPFAM" id="SSF51735">
    <property type="entry name" value="NAD(P)-binding Rossmann-fold domains"/>
    <property type="match status" value="1"/>
</dbReference>
<dbReference type="CDD" id="cd08946">
    <property type="entry name" value="SDR_e"/>
    <property type="match status" value="1"/>
</dbReference>
<evidence type="ECO:0000313" key="3">
    <source>
        <dbReference type="Proteomes" id="UP001642483"/>
    </source>
</evidence>
<evidence type="ECO:0000313" key="2">
    <source>
        <dbReference type="EMBL" id="CAK8696010.1"/>
    </source>
</evidence>